<reference evidence="1 2" key="1">
    <citation type="submission" date="2017-02" db="EMBL/GenBank/DDBJ databases">
        <authorList>
            <person name="Peterson S.W."/>
        </authorList>
    </citation>
    <scope>NUCLEOTIDE SEQUENCE [LARGE SCALE GENOMIC DNA]</scope>
    <source>
        <strain evidence="1 2">DSM 22899</strain>
    </source>
</reference>
<gene>
    <name evidence="1" type="ORF">SAMN05660226_04164</name>
</gene>
<evidence type="ECO:0000313" key="1">
    <source>
        <dbReference type="EMBL" id="SKB99010.1"/>
    </source>
</evidence>
<dbReference type="AlphaFoldDB" id="A0A1T5FSA6"/>
<proteinExistence type="predicted"/>
<dbReference type="Proteomes" id="UP000190541">
    <property type="component" value="Unassembled WGS sequence"/>
</dbReference>
<name>A0A1T5FSA6_9SPHI</name>
<keyword evidence="2" id="KW-1185">Reference proteome</keyword>
<protein>
    <submittedName>
        <fullName evidence="1">Uncharacterized protein</fullName>
    </submittedName>
</protein>
<dbReference type="EMBL" id="FUYS01000021">
    <property type="protein sequence ID" value="SKB99010.1"/>
    <property type="molecule type" value="Genomic_DNA"/>
</dbReference>
<dbReference type="STRING" id="623280.SAMN05660226_04164"/>
<accession>A0A1T5FSA6</accession>
<sequence>MKYKEKEKVYFPIKQCFLHNFQNVICHFRTTQLTKMKKVLMKTTVV</sequence>
<organism evidence="1 2">
    <name type="scientific">Parapedobacter luteus</name>
    <dbReference type="NCBI Taxonomy" id="623280"/>
    <lineage>
        <taxon>Bacteria</taxon>
        <taxon>Pseudomonadati</taxon>
        <taxon>Bacteroidota</taxon>
        <taxon>Sphingobacteriia</taxon>
        <taxon>Sphingobacteriales</taxon>
        <taxon>Sphingobacteriaceae</taxon>
        <taxon>Parapedobacter</taxon>
    </lineage>
</organism>
<evidence type="ECO:0000313" key="2">
    <source>
        <dbReference type="Proteomes" id="UP000190541"/>
    </source>
</evidence>